<keyword evidence="5" id="KW-1185">Reference proteome</keyword>
<protein>
    <submittedName>
        <fullName evidence="2">Uncharacterized protein</fullName>
    </submittedName>
</protein>
<evidence type="ECO:0000256" key="1">
    <source>
        <dbReference type="SAM" id="Coils"/>
    </source>
</evidence>
<reference evidence="2 4" key="1">
    <citation type="submission" date="2018-06" db="EMBL/GenBank/DDBJ databases">
        <authorList>
            <consortium name="Pathogen Informatics"/>
            <person name="Doyle S."/>
        </authorList>
    </citation>
    <scope>NUCLEOTIDE SEQUENCE [LARGE SCALE GENOMIC DNA]</scope>
    <source>
        <strain evidence="2 4">NCTC11188</strain>
    </source>
</reference>
<dbReference type="AlphaFoldDB" id="A0A379AY76"/>
<evidence type="ECO:0000313" key="4">
    <source>
        <dbReference type="Proteomes" id="UP000255113"/>
    </source>
</evidence>
<name>A0A379AY76_AVIGA</name>
<sequence length="308" mass="35601">MTREGQPLLHIDTANFSTIEQARFRKNLACGVVILNRNEEIDNITDIHSINISNRLFTFKNKLAKDNEIRKFNNRIAIKEVQISGIFSIFSSHTYAGDERLKLEKNIVYIKSLFAPFIDYDRSQVVEKINFKRYTDAIGSFYIDFIEYQPINIDDLILTRKSLEILINKIKNPDCNYNLKDLDLKLDTANARIKELEAENEQLKRAQGNILQIQNKDVLAKEEKYNPTERETHLLMINALANIITKPDFRAGTAKYLKANGINQSAIYGEITEEITRILNAPETKERSEETIKRRLKEAMGLETQQAD</sequence>
<dbReference type="EMBL" id="UGSQ01000003">
    <property type="protein sequence ID" value="SUB27358.1"/>
    <property type="molecule type" value="Genomic_DNA"/>
</dbReference>
<organism evidence="2 4">
    <name type="scientific">Avibacterium gallinarum</name>
    <name type="common">Pasteurella gallinarum</name>
    <dbReference type="NCBI Taxonomy" id="755"/>
    <lineage>
        <taxon>Bacteria</taxon>
        <taxon>Pseudomonadati</taxon>
        <taxon>Pseudomonadota</taxon>
        <taxon>Gammaproteobacteria</taxon>
        <taxon>Pasteurellales</taxon>
        <taxon>Pasteurellaceae</taxon>
        <taxon>Avibacterium</taxon>
    </lineage>
</organism>
<feature type="coiled-coil region" evidence="1">
    <location>
        <begin position="179"/>
        <end position="216"/>
    </location>
</feature>
<proteinExistence type="predicted"/>
<reference evidence="3 5" key="2">
    <citation type="submission" date="2019-03" db="EMBL/GenBank/DDBJ databases">
        <title>Genomic Encyclopedia of Type Strains, Phase IV (KMG-IV): sequencing the most valuable type-strain genomes for metagenomic binning, comparative biology and taxonomic classification.</title>
        <authorList>
            <person name="Goeker M."/>
        </authorList>
    </citation>
    <scope>NUCLEOTIDE SEQUENCE [LARGE SCALE GENOMIC DNA]</scope>
    <source>
        <strain evidence="3 5">DSM 17481</strain>
    </source>
</reference>
<evidence type="ECO:0000313" key="3">
    <source>
        <dbReference type="EMBL" id="TDP27423.1"/>
    </source>
</evidence>
<accession>A0A379AY76</accession>
<evidence type="ECO:0000313" key="2">
    <source>
        <dbReference type="EMBL" id="SUB27358.1"/>
    </source>
</evidence>
<dbReference type="Proteomes" id="UP000255113">
    <property type="component" value="Unassembled WGS sequence"/>
</dbReference>
<keyword evidence="1" id="KW-0175">Coiled coil</keyword>
<dbReference type="Proteomes" id="UP000294683">
    <property type="component" value="Unassembled WGS sequence"/>
</dbReference>
<evidence type="ECO:0000313" key="5">
    <source>
        <dbReference type="Proteomes" id="UP000294683"/>
    </source>
</evidence>
<gene>
    <name evidence="3" type="ORF">EV689_11226</name>
    <name evidence="2" type="ORF">NCTC11188_01638</name>
</gene>
<dbReference type="EMBL" id="SNXJ01000012">
    <property type="protein sequence ID" value="TDP27423.1"/>
    <property type="molecule type" value="Genomic_DNA"/>
</dbReference>